<proteinExistence type="predicted"/>
<name>A0AAD6UNQ6_9AGAR</name>
<dbReference type="AlphaFoldDB" id="A0AAD6UNQ6"/>
<feature type="compositionally biased region" description="Gly residues" evidence="1">
    <location>
        <begin position="450"/>
        <end position="463"/>
    </location>
</feature>
<feature type="compositionally biased region" description="Low complexity" evidence="1">
    <location>
        <begin position="32"/>
        <end position="76"/>
    </location>
</feature>
<comment type="caution">
    <text evidence="2">The sequence shown here is derived from an EMBL/GenBank/DDBJ whole genome shotgun (WGS) entry which is preliminary data.</text>
</comment>
<feature type="region of interest" description="Disordered" evidence="1">
    <location>
        <begin position="435"/>
        <end position="468"/>
    </location>
</feature>
<feature type="compositionally biased region" description="Basic and acidic residues" evidence="1">
    <location>
        <begin position="96"/>
        <end position="113"/>
    </location>
</feature>
<evidence type="ECO:0000313" key="3">
    <source>
        <dbReference type="Proteomes" id="UP001219525"/>
    </source>
</evidence>
<protein>
    <submittedName>
        <fullName evidence="2">Uncharacterized protein</fullName>
    </submittedName>
</protein>
<evidence type="ECO:0000256" key="1">
    <source>
        <dbReference type="SAM" id="MobiDB-lite"/>
    </source>
</evidence>
<feature type="region of interest" description="Disordered" evidence="1">
    <location>
        <begin position="281"/>
        <end position="303"/>
    </location>
</feature>
<feature type="region of interest" description="Disordered" evidence="1">
    <location>
        <begin position="179"/>
        <end position="198"/>
    </location>
</feature>
<feature type="region of interest" description="Disordered" evidence="1">
    <location>
        <begin position="24"/>
        <end position="114"/>
    </location>
</feature>
<sequence>MSIITLARAPCDVGNDRDFERLLSSGLHDSDAPSAMASTSPTSSASTSAANSTPSGITRSSSRGSRSLSPTGRGSPQAGIATRTTAPEARHLRRAHPLEAEAATKEGPDERWGRIQPLSVPDLELASAAEWTPGPSAQPEDGASPSNTQRGVRAALLTFLGSPARSTACPLDRLPARSTAHLPTRPTARSTAYPPPRPLACRSPARTAPGNEPRGVCEYLTVTRREHRSWARRAARARRAPLRARAPANRRDGFPPAASAACAGRALRAGPVLARRARYGRGHPLRHPRDARGRAPPVGGERDACGVSPWVAGDEMQTIHELAAAFTAPSATAPSTQLGPILGRLPVRVHRIQHASVAKSSAYPSSQPDPTRAHACSLWKSSPRRRSSSIRRYAAARSRRGEQRRRAMGAGVGAAASAVVAVHVALNGGGGLRARRLARRQERRRRVTGSGAGASAAGGGSSGDGWRERRRSERVSYCLVVHQLLIEADRGFGRSMGYIETAHKSHNGSGALMARARQQGVGRDRAEGARAASTAVWALAARMGAVRCTAVLKARQCGATSCRYGIGTEFTGI</sequence>
<accession>A0AAD6UNQ6</accession>
<keyword evidence="3" id="KW-1185">Reference proteome</keyword>
<dbReference type="EMBL" id="JARJCW010000134">
    <property type="protein sequence ID" value="KAJ7191337.1"/>
    <property type="molecule type" value="Genomic_DNA"/>
</dbReference>
<feature type="compositionally biased region" description="Basic residues" evidence="1">
    <location>
        <begin position="435"/>
        <end position="447"/>
    </location>
</feature>
<feature type="compositionally biased region" description="Polar residues" evidence="1">
    <location>
        <begin position="358"/>
        <end position="369"/>
    </location>
</feature>
<organism evidence="2 3">
    <name type="scientific">Mycena pura</name>
    <dbReference type="NCBI Taxonomy" id="153505"/>
    <lineage>
        <taxon>Eukaryota</taxon>
        <taxon>Fungi</taxon>
        <taxon>Dikarya</taxon>
        <taxon>Basidiomycota</taxon>
        <taxon>Agaricomycotina</taxon>
        <taxon>Agaricomycetes</taxon>
        <taxon>Agaricomycetidae</taxon>
        <taxon>Agaricales</taxon>
        <taxon>Marasmiineae</taxon>
        <taxon>Mycenaceae</taxon>
        <taxon>Mycena</taxon>
    </lineage>
</organism>
<dbReference type="Proteomes" id="UP001219525">
    <property type="component" value="Unassembled WGS sequence"/>
</dbReference>
<gene>
    <name evidence="2" type="ORF">GGX14DRAFT_407274</name>
</gene>
<evidence type="ECO:0000313" key="2">
    <source>
        <dbReference type="EMBL" id="KAJ7191337.1"/>
    </source>
</evidence>
<feature type="region of interest" description="Disordered" evidence="1">
    <location>
        <begin position="358"/>
        <end position="407"/>
    </location>
</feature>
<reference evidence="2" key="1">
    <citation type="submission" date="2023-03" db="EMBL/GenBank/DDBJ databases">
        <title>Massive genome expansion in bonnet fungi (Mycena s.s.) driven by repeated elements and novel gene families across ecological guilds.</title>
        <authorList>
            <consortium name="Lawrence Berkeley National Laboratory"/>
            <person name="Harder C.B."/>
            <person name="Miyauchi S."/>
            <person name="Viragh M."/>
            <person name="Kuo A."/>
            <person name="Thoen E."/>
            <person name="Andreopoulos B."/>
            <person name="Lu D."/>
            <person name="Skrede I."/>
            <person name="Drula E."/>
            <person name="Henrissat B."/>
            <person name="Morin E."/>
            <person name="Kohler A."/>
            <person name="Barry K."/>
            <person name="LaButti K."/>
            <person name="Morin E."/>
            <person name="Salamov A."/>
            <person name="Lipzen A."/>
            <person name="Mereny Z."/>
            <person name="Hegedus B."/>
            <person name="Baldrian P."/>
            <person name="Stursova M."/>
            <person name="Weitz H."/>
            <person name="Taylor A."/>
            <person name="Grigoriev I.V."/>
            <person name="Nagy L.G."/>
            <person name="Martin F."/>
            <person name="Kauserud H."/>
        </authorList>
    </citation>
    <scope>NUCLEOTIDE SEQUENCE</scope>
    <source>
        <strain evidence="2">9144</strain>
    </source>
</reference>